<dbReference type="InterPro" id="IPR050361">
    <property type="entry name" value="MPP/UQCRC_Complex"/>
</dbReference>
<evidence type="ECO:0000259" key="1">
    <source>
        <dbReference type="Pfam" id="PF00675"/>
    </source>
</evidence>
<feature type="domain" description="Peptidase M16 C-terminal" evidence="2">
    <location>
        <begin position="193"/>
        <end position="369"/>
    </location>
</feature>
<proteinExistence type="predicted"/>
<dbReference type="InterPro" id="IPR007863">
    <property type="entry name" value="Peptidase_M16_C"/>
</dbReference>
<dbReference type="SUPFAM" id="SSF63411">
    <property type="entry name" value="LuxS/MPP-like metallohydrolase"/>
    <property type="match status" value="2"/>
</dbReference>
<dbReference type="Pfam" id="PF00675">
    <property type="entry name" value="Peptidase_M16"/>
    <property type="match status" value="1"/>
</dbReference>
<dbReference type="GO" id="GO:0046872">
    <property type="term" value="F:metal ion binding"/>
    <property type="evidence" value="ECO:0007669"/>
    <property type="project" value="InterPro"/>
</dbReference>
<dbReference type="InterPro" id="IPR011765">
    <property type="entry name" value="Pept_M16_N"/>
</dbReference>
<organism evidence="3">
    <name type="scientific">hydrothermal vent metagenome</name>
    <dbReference type="NCBI Taxonomy" id="652676"/>
    <lineage>
        <taxon>unclassified sequences</taxon>
        <taxon>metagenomes</taxon>
        <taxon>ecological metagenomes</taxon>
    </lineage>
</organism>
<feature type="domain" description="Peptidase M16 N-terminal" evidence="1">
    <location>
        <begin position="40"/>
        <end position="187"/>
    </location>
</feature>
<sequence length="444" mass="49200">MNLVNRIFAVSITFLLLQTNVSADNSVKIQTWQTTNGAKVMYVYAPQLPMVDVRIVFDAGSARDGKQPGLARLTNTMLSKGAGDWNTDTLAERFDDIGAVFSSSAMRDSASLSLRSLNDKELLNTALLTLQTILTQPHFDEKEFTRMRKQTLIALKSQLQSPGTIANKIFYKALYNDHPYASPTLGTETSIKTISRKDLQTFYQRYYVASNALIAIVGDVDLKQATQLANKLLAKLPEGKPAPALPAVTPLRQAQIIKKTHPSTQTHILVGQPGLYRGDPDYFALYVGNHILGGSGFGSRIMQEIREKRGLAYSSYSYFIPLRLPGPFQMGLQTSNAQRDEALALLNEILQTFIKEGPTEKEMQHAIKNITGGFPLRIDSNKDIIGYIVMIGFYNLPLDYLGKFNAKIEAITAVKIQDAFARRVHPDKLVTVMVGGDAPQKHDD</sequence>
<keyword evidence="3" id="KW-0378">Hydrolase</keyword>
<keyword evidence="3" id="KW-0645">Protease</keyword>
<name>A0A3B1AQH4_9ZZZZ</name>
<dbReference type="Gene3D" id="3.30.830.10">
    <property type="entry name" value="Metalloenzyme, LuxS/M16 peptidase-like"/>
    <property type="match status" value="2"/>
</dbReference>
<dbReference type="EMBL" id="UOFY01000027">
    <property type="protein sequence ID" value="VAX08239.1"/>
    <property type="molecule type" value="Genomic_DNA"/>
</dbReference>
<dbReference type="GO" id="GO:0008233">
    <property type="term" value="F:peptidase activity"/>
    <property type="evidence" value="ECO:0007669"/>
    <property type="project" value="UniProtKB-KW"/>
</dbReference>
<gene>
    <name evidence="3" type="ORF">MNBD_GAMMA25-491</name>
</gene>
<accession>A0A3B1AQH4</accession>
<protein>
    <submittedName>
        <fullName evidence="3">FIG015287: Zinc protease</fullName>
    </submittedName>
</protein>
<dbReference type="InterPro" id="IPR011249">
    <property type="entry name" value="Metalloenz_LuxS/M16"/>
</dbReference>
<evidence type="ECO:0000259" key="2">
    <source>
        <dbReference type="Pfam" id="PF05193"/>
    </source>
</evidence>
<dbReference type="PANTHER" id="PTHR11851">
    <property type="entry name" value="METALLOPROTEASE"/>
    <property type="match status" value="1"/>
</dbReference>
<evidence type="ECO:0000313" key="3">
    <source>
        <dbReference type="EMBL" id="VAX08239.1"/>
    </source>
</evidence>
<dbReference type="Pfam" id="PF05193">
    <property type="entry name" value="Peptidase_M16_C"/>
    <property type="match status" value="1"/>
</dbReference>
<dbReference type="PANTHER" id="PTHR11851:SF224">
    <property type="entry name" value="PROCESSING PROTEASE"/>
    <property type="match status" value="1"/>
</dbReference>
<reference evidence="3" key="1">
    <citation type="submission" date="2018-06" db="EMBL/GenBank/DDBJ databases">
        <authorList>
            <person name="Zhirakovskaya E."/>
        </authorList>
    </citation>
    <scope>NUCLEOTIDE SEQUENCE</scope>
</reference>
<dbReference type="AlphaFoldDB" id="A0A3B1AQH4"/>
<dbReference type="GO" id="GO:0006508">
    <property type="term" value="P:proteolysis"/>
    <property type="evidence" value="ECO:0007669"/>
    <property type="project" value="UniProtKB-KW"/>
</dbReference>